<feature type="compositionally biased region" description="Basic and acidic residues" evidence="1">
    <location>
        <begin position="185"/>
        <end position="204"/>
    </location>
</feature>
<reference evidence="2 3" key="1">
    <citation type="journal article" date="2014" name="Curr. Biol.">
        <title>The genome of the clonal raider ant Cerapachys biroi.</title>
        <authorList>
            <person name="Oxley P.R."/>
            <person name="Ji L."/>
            <person name="Fetter-Pruneda I."/>
            <person name="McKenzie S.K."/>
            <person name="Li C."/>
            <person name="Hu H."/>
            <person name="Zhang G."/>
            <person name="Kronauer D.J."/>
        </authorList>
    </citation>
    <scope>NUCLEOTIDE SEQUENCE [LARGE SCALE GENOMIC DNA]</scope>
</reference>
<dbReference type="EMBL" id="KK107323">
    <property type="protein sequence ID" value="EZA52574.1"/>
    <property type="molecule type" value="Genomic_DNA"/>
</dbReference>
<accession>A0A026WBZ0</accession>
<evidence type="ECO:0000313" key="3">
    <source>
        <dbReference type="Proteomes" id="UP000053097"/>
    </source>
</evidence>
<feature type="compositionally biased region" description="Basic and acidic residues" evidence="1">
    <location>
        <begin position="82"/>
        <end position="95"/>
    </location>
</feature>
<evidence type="ECO:0000313" key="2">
    <source>
        <dbReference type="EMBL" id="EZA52574.1"/>
    </source>
</evidence>
<sequence>MQCARNRCRPVRESFALPISALTLFPERQVDRPVHQITEKYDIPRRDIDTATRPRVSQHANTSQKTCDKPPPPSPLPPLPLPRERERGEREKERGNYSQGVGNRAVRRDNDGHDYDATRYAYASHLINRKSERWSRKTAREKKTRGRESKSEMETGSARRGRDTGEGSGERKSEKVTRAMPSPHVEQRTVLEREKEERERKKKK</sequence>
<feature type="compositionally biased region" description="Pro residues" evidence="1">
    <location>
        <begin position="69"/>
        <end position="81"/>
    </location>
</feature>
<organism evidence="2 3">
    <name type="scientific">Ooceraea biroi</name>
    <name type="common">Clonal raider ant</name>
    <name type="synonym">Cerapachys biroi</name>
    <dbReference type="NCBI Taxonomy" id="2015173"/>
    <lineage>
        <taxon>Eukaryota</taxon>
        <taxon>Metazoa</taxon>
        <taxon>Ecdysozoa</taxon>
        <taxon>Arthropoda</taxon>
        <taxon>Hexapoda</taxon>
        <taxon>Insecta</taxon>
        <taxon>Pterygota</taxon>
        <taxon>Neoptera</taxon>
        <taxon>Endopterygota</taxon>
        <taxon>Hymenoptera</taxon>
        <taxon>Apocrita</taxon>
        <taxon>Aculeata</taxon>
        <taxon>Formicoidea</taxon>
        <taxon>Formicidae</taxon>
        <taxon>Dorylinae</taxon>
        <taxon>Ooceraea</taxon>
    </lineage>
</organism>
<dbReference type="Proteomes" id="UP000053097">
    <property type="component" value="Unassembled WGS sequence"/>
</dbReference>
<feature type="compositionally biased region" description="Basic and acidic residues" evidence="1">
    <location>
        <begin position="160"/>
        <end position="177"/>
    </location>
</feature>
<keyword evidence="3" id="KW-1185">Reference proteome</keyword>
<gene>
    <name evidence="2" type="ORF">X777_08057</name>
</gene>
<feature type="region of interest" description="Disordered" evidence="1">
    <location>
        <begin position="132"/>
        <end position="204"/>
    </location>
</feature>
<evidence type="ECO:0000256" key="1">
    <source>
        <dbReference type="SAM" id="MobiDB-lite"/>
    </source>
</evidence>
<protein>
    <submittedName>
        <fullName evidence="2">Uncharacterized protein</fullName>
    </submittedName>
</protein>
<dbReference type="AlphaFoldDB" id="A0A026WBZ0"/>
<feature type="region of interest" description="Disordered" evidence="1">
    <location>
        <begin position="36"/>
        <end position="112"/>
    </location>
</feature>
<proteinExistence type="predicted"/>
<feature type="compositionally biased region" description="Basic residues" evidence="1">
    <location>
        <begin position="136"/>
        <end position="145"/>
    </location>
</feature>
<feature type="compositionally biased region" description="Basic and acidic residues" evidence="1">
    <location>
        <begin position="36"/>
        <end position="52"/>
    </location>
</feature>
<name>A0A026WBZ0_OOCBI</name>